<proteinExistence type="inferred from homology"/>
<dbReference type="InterPro" id="IPR000531">
    <property type="entry name" value="Beta-barrel_TonB"/>
</dbReference>
<dbReference type="RefSeq" id="WP_354090217.1">
    <property type="nucleotide sequence ID" value="NZ_JBEPTF010000005.1"/>
</dbReference>
<keyword evidence="2 11" id="KW-0813">Transport</keyword>
<dbReference type="Pfam" id="PF07715">
    <property type="entry name" value="Plug"/>
    <property type="match status" value="1"/>
</dbReference>
<keyword evidence="16" id="KW-1185">Reference proteome</keyword>
<protein>
    <submittedName>
        <fullName evidence="15">Iron complex outermembrane receptor protein</fullName>
    </submittedName>
</protein>
<dbReference type="Proteomes" id="UP001549313">
    <property type="component" value="Unassembled WGS sequence"/>
</dbReference>
<keyword evidence="9 11" id="KW-0472">Membrane</keyword>
<evidence type="ECO:0000256" key="3">
    <source>
        <dbReference type="ARBA" id="ARBA00022452"/>
    </source>
</evidence>
<dbReference type="PROSITE" id="PS52016">
    <property type="entry name" value="TONB_DEPENDENT_REC_3"/>
    <property type="match status" value="1"/>
</dbReference>
<keyword evidence="7" id="KW-0406">Ion transport</keyword>
<evidence type="ECO:0000256" key="13">
    <source>
        <dbReference type="SAM" id="SignalP"/>
    </source>
</evidence>
<dbReference type="Gene3D" id="3.55.50.30">
    <property type="match status" value="1"/>
</dbReference>
<evidence type="ECO:0000313" key="16">
    <source>
        <dbReference type="Proteomes" id="UP001549313"/>
    </source>
</evidence>
<dbReference type="InterPro" id="IPR011662">
    <property type="entry name" value="Secretin/TonB_short_N"/>
</dbReference>
<dbReference type="Pfam" id="PF00593">
    <property type="entry name" value="TonB_dep_Rec_b-barrel"/>
    <property type="match status" value="1"/>
</dbReference>
<comment type="similarity">
    <text evidence="11 12">Belongs to the TonB-dependent receptor family.</text>
</comment>
<reference evidence="15 16" key="1">
    <citation type="submission" date="2024-06" db="EMBL/GenBank/DDBJ databases">
        <title>Sorghum-associated microbial communities from plants grown in Nebraska, USA.</title>
        <authorList>
            <person name="Schachtman D."/>
        </authorList>
    </citation>
    <scope>NUCLEOTIDE SEQUENCE [LARGE SCALE GENOMIC DNA]</scope>
    <source>
        <strain evidence="15 16">2814</strain>
    </source>
</reference>
<evidence type="ECO:0000256" key="10">
    <source>
        <dbReference type="ARBA" id="ARBA00023237"/>
    </source>
</evidence>
<dbReference type="SUPFAM" id="SSF56935">
    <property type="entry name" value="Porins"/>
    <property type="match status" value="1"/>
</dbReference>
<feature type="chain" id="PRO_5047340286" evidence="13">
    <location>
        <begin position="33"/>
        <end position="823"/>
    </location>
</feature>
<evidence type="ECO:0000256" key="1">
    <source>
        <dbReference type="ARBA" id="ARBA00004571"/>
    </source>
</evidence>
<evidence type="ECO:0000259" key="14">
    <source>
        <dbReference type="SMART" id="SM00965"/>
    </source>
</evidence>
<dbReference type="InterPro" id="IPR012910">
    <property type="entry name" value="Plug_dom"/>
</dbReference>
<evidence type="ECO:0000256" key="8">
    <source>
        <dbReference type="ARBA" id="ARBA00023077"/>
    </source>
</evidence>
<keyword evidence="3 11" id="KW-1134">Transmembrane beta strand</keyword>
<organism evidence="15 16">
    <name type="scientific">Brevundimonas faecalis</name>
    <dbReference type="NCBI Taxonomy" id="947378"/>
    <lineage>
        <taxon>Bacteria</taxon>
        <taxon>Pseudomonadati</taxon>
        <taxon>Pseudomonadota</taxon>
        <taxon>Alphaproteobacteria</taxon>
        <taxon>Caulobacterales</taxon>
        <taxon>Caulobacteraceae</taxon>
        <taxon>Brevundimonas</taxon>
    </lineage>
</organism>
<accession>A0ABV2RF96</accession>
<comment type="subcellular location">
    <subcellularLocation>
        <location evidence="1 11">Cell outer membrane</location>
        <topology evidence="1 11">Multi-pass membrane protein</topology>
    </subcellularLocation>
</comment>
<comment type="caution">
    <text evidence="15">The sequence shown here is derived from an EMBL/GenBank/DDBJ whole genome shotgun (WGS) entry which is preliminary data.</text>
</comment>
<keyword evidence="4" id="KW-0410">Iron transport</keyword>
<dbReference type="EMBL" id="JBEPTF010000005">
    <property type="protein sequence ID" value="MET4685253.1"/>
    <property type="molecule type" value="Genomic_DNA"/>
</dbReference>
<keyword evidence="8 12" id="KW-0798">TonB box</keyword>
<evidence type="ECO:0000256" key="9">
    <source>
        <dbReference type="ARBA" id="ARBA00023136"/>
    </source>
</evidence>
<evidence type="ECO:0000313" key="15">
    <source>
        <dbReference type="EMBL" id="MET4685253.1"/>
    </source>
</evidence>
<gene>
    <name evidence="15" type="ORF">ABIE19_003204</name>
</gene>
<keyword evidence="6" id="KW-0408">Iron</keyword>
<evidence type="ECO:0000256" key="11">
    <source>
        <dbReference type="PROSITE-ProRule" id="PRU01360"/>
    </source>
</evidence>
<dbReference type="CDD" id="cd01347">
    <property type="entry name" value="ligand_gated_channel"/>
    <property type="match status" value="1"/>
</dbReference>
<evidence type="ECO:0000256" key="12">
    <source>
        <dbReference type="RuleBase" id="RU003357"/>
    </source>
</evidence>
<dbReference type="InterPro" id="IPR036942">
    <property type="entry name" value="Beta-barrel_TonB_sf"/>
</dbReference>
<feature type="signal peptide" evidence="13">
    <location>
        <begin position="1"/>
        <end position="32"/>
    </location>
</feature>
<evidence type="ECO:0000256" key="5">
    <source>
        <dbReference type="ARBA" id="ARBA00022692"/>
    </source>
</evidence>
<evidence type="ECO:0000256" key="7">
    <source>
        <dbReference type="ARBA" id="ARBA00023065"/>
    </source>
</evidence>
<evidence type="ECO:0000256" key="6">
    <source>
        <dbReference type="ARBA" id="ARBA00023004"/>
    </source>
</evidence>
<evidence type="ECO:0000256" key="4">
    <source>
        <dbReference type="ARBA" id="ARBA00022496"/>
    </source>
</evidence>
<dbReference type="PANTHER" id="PTHR32552:SF81">
    <property type="entry name" value="TONB-DEPENDENT OUTER MEMBRANE RECEPTOR"/>
    <property type="match status" value="1"/>
</dbReference>
<keyword evidence="10 11" id="KW-0998">Cell outer membrane</keyword>
<evidence type="ECO:0000256" key="2">
    <source>
        <dbReference type="ARBA" id="ARBA00022448"/>
    </source>
</evidence>
<dbReference type="PANTHER" id="PTHR32552">
    <property type="entry name" value="FERRICHROME IRON RECEPTOR-RELATED"/>
    <property type="match status" value="1"/>
</dbReference>
<sequence length="823" mass="88302">MMGFSVPAARRSVRGVLAASVAALALHGAAVAQDGRKIEFNIEAQPLATALLDYARQAGVEIAVTPEVTRGRRAPAIKGAHDAQAALQALLRETPGVVVRRTPRGTVIIEAAPVDPEVQRSAYEVDTIVVTARKREEDLRSVAGSVSAMSGRQLDELGAQSFADYLTRVPGIQFNDAMPGYSSISVRGVSTTTSIDVGQASTGVYINDIPLADPFNSAGIPDVDTFDVQRVEVLRGPQGTLFGSAALGGAINYIAARADTGDRAGRIEAGVAGTAGAADPGYQVKGMINLPLIQDRLAVRAVATYRERAGYIDNIGVNTRDSNSMETFGGRLSVEWKPTDAVSISALSLYFESENDDAFTAFSTLPDLQRSTRLLEPFRSTTEIHSLRGDIDLGWASLTVQGAHSEKSTHNVTDFTNTFGGLFNRIPTQIPLIAERASKGDLIEARLTSSGDGDFEWLVGASYFDSRIDMPSYAEFAGAAALIESLYAGSHGAGVGQKAAPNDRFNDYFLRVNGQEKAVFGEASWRFAPSWTLTAGGRFFDTAIDHRSRQSGLATLLSTGSPNARPAAADASEQGFNPKISLRYEPSDDLMVYGLVSKGFRFGGPNAIAPNPAYPSPSSFDSDSLINYEVGVRASTPDRRWLVDATLYYIDWSDIQLLIVRGDNLAYADNVGSARNLGVDLAVTWRPTPSFAVSSTVGYLDAELSEALPAQGVVKGAMLPGASRWRLSNTLTWRGDAAVEPMLIASHRYISDAPSNLQGTLRQGDYNLFDLRGSVTLNDARLEAYVENLTDARGVTVSQMSGGVLRHHYVRPRTIGVRVTYDF</sequence>
<name>A0ABV2RF96_9CAUL</name>
<dbReference type="InterPro" id="IPR039426">
    <property type="entry name" value="TonB-dep_rcpt-like"/>
</dbReference>
<keyword evidence="5 11" id="KW-0812">Transmembrane</keyword>
<dbReference type="SMART" id="SM00965">
    <property type="entry name" value="STN"/>
    <property type="match status" value="1"/>
</dbReference>
<keyword evidence="15" id="KW-0675">Receptor</keyword>
<keyword evidence="13" id="KW-0732">Signal</keyword>
<dbReference type="Gene3D" id="2.40.170.20">
    <property type="entry name" value="TonB-dependent receptor, beta-barrel domain"/>
    <property type="match status" value="1"/>
</dbReference>
<feature type="domain" description="Secretin/TonB short N-terminal" evidence="14">
    <location>
        <begin position="60"/>
        <end position="112"/>
    </location>
</feature>